<evidence type="ECO:0000313" key="2">
    <source>
        <dbReference type="EMBL" id="KAG8565812.1"/>
    </source>
</evidence>
<dbReference type="Proteomes" id="UP000824782">
    <property type="component" value="Unassembled WGS sequence"/>
</dbReference>
<evidence type="ECO:0000313" key="3">
    <source>
        <dbReference type="Proteomes" id="UP000824782"/>
    </source>
</evidence>
<proteinExistence type="predicted"/>
<keyword evidence="3" id="KW-1185">Reference proteome</keyword>
<dbReference type="EMBL" id="WNYA01000006">
    <property type="protein sequence ID" value="KAG8565812.1"/>
    <property type="molecule type" value="Genomic_DNA"/>
</dbReference>
<organism evidence="2 3">
    <name type="scientific">Engystomops pustulosus</name>
    <name type="common">Tungara frog</name>
    <name type="synonym">Physalaemus pustulosus</name>
    <dbReference type="NCBI Taxonomy" id="76066"/>
    <lineage>
        <taxon>Eukaryota</taxon>
        <taxon>Metazoa</taxon>
        <taxon>Chordata</taxon>
        <taxon>Craniata</taxon>
        <taxon>Vertebrata</taxon>
        <taxon>Euteleostomi</taxon>
        <taxon>Amphibia</taxon>
        <taxon>Batrachia</taxon>
        <taxon>Anura</taxon>
        <taxon>Neobatrachia</taxon>
        <taxon>Hyloidea</taxon>
        <taxon>Leptodactylidae</taxon>
        <taxon>Leiuperinae</taxon>
        <taxon>Engystomops</taxon>
    </lineage>
</organism>
<name>A0AAV7AX96_ENGPU</name>
<keyword evidence="1" id="KW-0732">Signal</keyword>
<gene>
    <name evidence="2" type="ORF">GDO81_012978</name>
</gene>
<feature type="chain" id="PRO_5043675454" evidence="1">
    <location>
        <begin position="22"/>
        <end position="67"/>
    </location>
</feature>
<feature type="signal peptide" evidence="1">
    <location>
        <begin position="1"/>
        <end position="21"/>
    </location>
</feature>
<protein>
    <submittedName>
        <fullName evidence="2">Uncharacterized protein</fullName>
    </submittedName>
</protein>
<sequence length="67" mass="7510">MISHIGNILAHHLLFLCQSQGASDIRGVDSHASASQKMASSITCITRNPLLTYSRQVDFFFFFFSPF</sequence>
<dbReference type="AlphaFoldDB" id="A0AAV7AX96"/>
<evidence type="ECO:0000256" key="1">
    <source>
        <dbReference type="SAM" id="SignalP"/>
    </source>
</evidence>
<reference evidence="2" key="1">
    <citation type="thesis" date="2020" institute="ProQuest LLC" country="789 East Eisenhower Parkway, Ann Arbor, MI, USA">
        <title>Comparative Genomics and Chromosome Evolution.</title>
        <authorList>
            <person name="Mudd A.B."/>
        </authorList>
    </citation>
    <scope>NUCLEOTIDE SEQUENCE</scope>
    <source>
        <strain evidence="2">237g6f4</strain>
        <tissue evidence="2">Blood</tissue>
    </source>
</reference>
<accession>A0AAV7AX96</accession>
<comment type="caution">
    <text evidence="2">The sequence shown here is derived from an EMBL/GenBank/DDBJ whole genome shotgun (WGS) entry which is preliminary data.</text>
</comment>